<organism evidence="2 3">
    <name type="scientific">Pontibacter ruber</name>
    <dbReference type="NCBI Taxonomy" id="1343895"/>
    <lineage>
        <taxon>Bacteria</taxon>
        <taxon>Pseudomonadati</taxon>
        <taxon>Bacteroidota</taxon>
        <taxon>Cytophagia</taxon>
        <taxon>Cytophagales</taxon>
        <taxon>Hymenobacteraceae</taxon>
        <taxon>Pontibacter</taxon>
    </lineage>
</organism>
<evidence type="ECO:0000313" key="2">
    <source>
        <dbReference type="EMBL" id="MFD2247989.1"/>
    </source>
</evidence>
<dbReference type="InterPro" id="IPR038740">
    <property type="entry name" value="BioF2-like_GNAT_dom"/>
</dbReference>
<dbReference type="InterPro" id="IPR016181">
    <property type="entry name" value="Acyl_CoA_acyltransferase"/>
</dbReference>
<evidence type="ECO:0000313" key="3">
    <source>
        <dbReference type="Proteomes" id="UP001597374"/>
    </source>
</evidence>
<sequence length="564" mass="64197">MQIDKGFKTSVLAPKAAEVEILVGDDVFKLLTEERFLSKWDVLSANCTWGTVFQSREFVSTWYRVYQHAYLPILIKAEKEDKLEGLLTMAVACSDSQRQNLDKLKGRIVGAGQFDAEYQTWLAEATNGEKFIKDALEKISSLFPLCNIVLRYLPPDVPLDWISTDNRWRKKAVIQAYRRPLMEMGHPDLPKFFRKTEFRNKLNRLKKLGDLKFERITHIGVFSSILQGLTIQYDFRQGAMFNKNQFRDSPEKSELLLALFEQNLLHVTTLKVNEEILACIVAVSGRGWVHLGGINIHTPFYANYYSPGFVHFLMLGQQLAHEGIDVFDLTPGGDSYKERLATGHDYVYELVIANSQVFNLKRKLRKTIQEQLIKAGKRPMSVELSLKKKLYLLKGRLKDIKQHKVSAILDLVSKEKLKFYRLDLTSSLLESPLQVHKDNLSDLLNYEQRGSLQTRWEFLEEAMHRFEVGEHCYSWSEQGQLLGCAWVGAADQEAQRVHLSQLPEGVALVQGIYCHPAAYDRLLSFLAAVVKEALGEPNAPAIVISVKDAALCKVIEASGIKSLS</sequence>
<dbReference type="SUPFAM" id="SSF55729">
    <property type="entry name" value="Acyl-CoA N-acyltransferases (Nat)"/>
    <property type="match status" value="1"/>
</dbReference>
<dbReference type="RefSeq" id="WP_250431298.1">
    <property type="nucleotide sequence ID" value="NZ_JALPRR010000003.1"/>
</dbReference>
<keyword evidence="2" id="KW-0808">Transferase</keyword>
<keyword evidence="2" id="KW-0012">Acyltransferase</keyword>
<dbReference type="EMBL" id="JBHUIM010000002">
    <property type="protein sequence ID" value="MFD2247989.1"/>
    <property type="molecule type" value="Genomic_DNA"/>
</dbReference>
<dbReference type="Proteomes" id="UP001597374">
    <property type="component" value="Unassembled WGS sequence"/>
</dbReference>
<evidence type="ECO:0000259" key="1">
    <source>
        <dbReference type="Pfam" id="PF13480"/>
    </source>
</evidence>
<reference evidence="3" key="1">
    <citation type="journal article" date="2019" name="Int. J. Syst. Evol. Microbiol.">
        <title>The Global Catalogue of Microorganisms (GCM) 10K type strain sequencing project: providing services to taxonomists for standard genome sequencing and annotation.</title>
        <authorList>
            <consortium name="The Broad Institute Genomics Platform"/>
            <consortium name="The Broad Institute Genome Sequencing Center for Infectious Disease"/>
            <person name="Wu L."/>
            <person name="Ma J."/>
        </authorList>
    </citation>
    <scope>NUCLEOTIDE SEQUENCE [LARGE SCALE GENOMIC DNA]</scope>
    <source>
        <strain evidence="3">CGMCC 4.1782</strain>
    </source>
</reference>
<proteinExistence type="predicted"/>
<comment type="caution">
    <text evidence="2">The sequence shown here is derived from an EMBL/GenBank/DDBJ whole genome shotgun (WGS) entry which is preliminary data.</text>
</comment>
<keyword evidence="3" id="KW-1185">Reference proteome</keyword>
<name>A0ABW5D0Z3_9BACT</name>
<feature type="domain" description="BioF2-like acetyltransferase" evidence="1">
    <location>
        <begin position="195"/>
        <end position="338"/>
    </location>
</feature>
<dbReference type="EC" id="2.3.1.-" evidence="2"/>
<dbReference type="Pfam" id="PF13480">
    <property type="entry name" value="Acetyltransf_6"/>
    <property type="match status" value="1"/>
</dbReference>
<accession>A0ABW5D0Z3</accession>
<protein>
    <submittedName>
        <fullName evidence="2">GNAT family N-acetyltransferase</fullName>
        <ecNumber evidence="2">2.3.1.-</ecNumber>
    </submittedName>
</protein>
<gene>
    <name evidence="2" type="ORF">ACFSKP_17100</name>
</gene>
<dbReference type="GO" id="GO:0016746">
    <property type="term" value="F:acyltransferase activity"/>
    <property type="evidence" value="ECO:0007669"/>
    <property type="project" value="UniProtKB-KW"/>
</dbReference>